<feature type="region of interest" description="Disordered" evidence="1">
    <location>
        <begin position="194"/>
        <end position="216"/>
    </location>
</feature>
<name>X6NT63_RETFI</name>
<feature type="non-terminal residue" evidence="2">
    <location>
        <position position="275"/>
    </location>
</feature>
<dbReference type="Proteomes" id="UP000023152">
    <property type="component" value="Unassembled WGS sequence"/>
</dbReference>
<sequence>MSSSSPRSDKPSNELLSTLFGSSTTDSSVTANVDQEKESVDFESLGRVTFHLCGVYNRKTRQGSVTSVSTGTPKKEKYICVLRGEEGGFASRKQEVQRQKKKKKKKGSSFRKQTVTTIYYALKKKKKENTVGMLKEQIKKEMDIPQGCEIKLFFAGTELTPDTQMLSTLVLLQDRTKLLDPHIVIALKEGRVPAVSPTKPQPNKETVTDNDEDEVLEEPEIIEKTQKDVQTDIIQKEEIKKEEEEKEEKKDKNSSNELFVELMRVIETRKRMGDQ</sequence>
<organism evidence="2 3">
    <name type="scientific">Reticulomyxa filosa</name>
    <dbReference type="NCBI Taxonomy" id="46433"/>
    <lineage>
        <taxon>Eukaryota</taxon>
        <taxon>Sar</taxon>
        <taxon>Rhizaria</taxon>
        <taxon>Retaria</taxon>
        <taxon>Foraminifera</taxon>
        <taxon>Monothalamids</taxon>
        <taxon>Reticulomyxidae</taxon>
        <taxon>Reticulomyxa</taxon>
    </lineage>
</organism>
<feature type="region of interest" description="Disordered" evidence="1">
    <location>
        <begin position="1"/>
        <end position="33"/>
    </location>
</feature>
<evidence type="ECO:0000313" key="3">
    <source>
        <dbReference type="Proteomes" id="UP000023152"/>
    </source>
</evidence>
<feature type="region of interest" description="Disordered" evidence="1">
    <location>
        <begin position="235"/>
        <end position="257"/>
    </location>
</feature>
<feature type="compositionally biased region" description="Polar residues" evidence="1">
    <location>
        <begin position="14"/>
        <end position="33"/>
    </location>
</feature>
<protein>
    <recommendedName>
        <fullName evidence="4">Ubiquitin-like domain-containing protein</fullName>
    </recommendedName>
</protein>
<dbReference type="Gene3D" id="3.10.20.90">
    <property type="entry name" value="Phosphatidylinositol 3-kinase Catalytic Subunit, Chain A, domain 1"/>
    <property type="match status" value="1"/>
</dbReference>
<dbReference type="EMBL" id="ASPP01006186">
    <property type="protein sequence ID" value="ETO29201.1"/>
    <property type="molecule type" value="Genomic_DNA"/>
</dbReference>
<accession>X6NT63</accession>
<comment type="caution">
    <text evidence="2">The sequence shown here is derived from an EMBL/GenBank/DDBJ whole genome shotgun (WGS) entry which is preliminary data.</text>
</comment>
<evidence type="ECO:0008006" key="4">
    <source>
        <dbReference type="Google" id="ProtNLM"/>
    </source>
</evidence>
<keyword evidence="3" id="KW-1185">Reference proteome</keyword>
<evidence type="ECO:0000313" key="2">
    <source>
        <dbReference type="EMBL" id="ETO29201.1"/>
    </source>
</evidence>
<proteinExistence type="predicted"/>
<gene>
    <name evidence="2" type="ORF">RFI_07925</name>
</gene>
<dbReference type="AlphaFoldDB" id="X6NT63"/>
<reference evidence="2 3" key="1">
    <citation type="journal article" date="2013" name="Curr. Biol.">
        <title>The Genome of the Foraminiferan Reticulomyxa filosa.</title>
        <authorList>
            <person name="Glockner G."/>
            <person name="Hulsmann N."/>
            <person name="Schleicher M."/>
            <person name="Noegel A.A."/>
            <person name="Eichinger L."/>
            <person name="Gallinger C."/>
            <person name="Pawlowski J."/>
            <person name="Sierra R."/>
            <person name="Euteneuer U."/>
            <person name="Pillet L."/>
            <person name="Moustafa A."/>
            <person name="Platzer M."/>
            <person name="Groth M."/>
            <person name="Szafranski K."/>
            <person name="Schliwa M."/>
        </authorList>
    </citation>
    <scope>NUCLEOTIDE SEQUENCE [LARGE SCALE GENOMIC DNA]</scope>
</reference>
<evidence type="ECO:0000256" key="1">
    <source>
        <dbReference type="SAM" id="MobiDB-lite"/>
    </source>
</evidence>
<feature type="compositionally biased region" description="Basic and acidic residues" evidence="1">
    <location>
        <begin position="235"/>
        <end position="254"/>
    </location>
</feature>